<keyword evidence="7 10" id="KW-0472">Membrane</keyword>
<evidence type="ECO:0000256" key="1">
    <source>
        <dbReference type="ARBA" id="ARBA00004571"/>
    </source>
</evidence>
<evidence type="ECO:0000256" key="6">
    <source>
        <dbReference type="ARBA" id="ARBA00023077"/>
    </source>
</evidence>
<dbReference type="InterPro" id="IPR039426">
    <property type="entry name" value="TonB-dep_rcpt-like"/>
</dbReference>
<sequence length="203" mass="23256">MQANNLNLDYRLDSKTLFNVSYFYTQLEDAITTMKYAVTDGYVPNIGTIPGITTESRQSNADKAVMKGFEIGLNKQLSKNWTSFINYTYTDARITESKNPAAVIGRQMDDIPKCMLNVGFDYKSQKWLGSISGRRISDTKEDGVKTGQYGSYDPVFLVDMKISYLPDKHSTVSLSIDNLFNRRYWSYYLAPTRSAFLEYSYKF</sequence>
<protein>
    <submittedName>
        <fullName evidence="12">Vitamin B12 transporter BtuB</fullName>
    </submittedName>
</protein>
<dbReference type="Pfam" id="PF00593">
    <property type="entry name" value="TonB_dep_Rec_b-barrel"/>
    <property type="match status" value="1"/>
</dbReference>
<dbReference type="AlphaFoldDB" id="A0A348AEA8"/>
<gene>
    <name evidence="12" type="primary">btuB_1</name>
    <name evidence="12" type="ORF">MAMMFC1_00039</name>
</gene>
<evidence type="ECO:0000256" key="8">
    <source>
        <dbReference type="ARBA" id="ARBA00023170"/>
    </source>
</evidence>
<keyword evidence="3 10" id="KW-1134">Transmembrane beta strand</keyword>
<comment type="similarity">
    <text evidence="10">Belongs to the TonB-dependent receptor family.</text>
</comment>
<dbReference type="Proteomes" id="UP000276437">
    <property type="component" value="Chromosome"/>
</dbReference>
<dbReference type="RefSeq" id="WP_158618582.1">
    <property type="nucleotide sequence ID" value="NZ_AP018449.1"/>
</dbReference>
<dbReference type="SUPFAM" id="SSF56935">
    <property type="entry name" value="Porins"/>
    <property type="match status" value="1"/>
</dbReference>
<evidence type="ECO:0000256" key="4">
    <source>
        <dbReference type="ARBA" id="ARBA00022692"/>
    </source>
</evidence>
<reference evidence="12 13" key="1">
    <citation type="journal article" date="2018" name="Int. J. Syst. Evol. Microbiol.">
        <title>Methylomusa anaerophila gen. nov., sp. nov., an anaerobic methanol-utilizing bacterium isolated from a microbial fuel cell.</title>
        <authorList>
            <person name="Amano N."/>
            <person name="Yamamuro A."/>
            <person name="Miyahara M."/>
            <person name="Kouzuma A."/>
            <person name="Abe T."/>
            <person name="Watanabe K."/>
        </authorList>
    </citation>
    <scope>NUCLEOTIDE SEQUENCE [LARGE SCALE GENOMIC DNA]</scope>
    <source>
        <strain evidence="12 13">MMFC1</strain>
    </source>
</reference>
<accession>A0A348AEA8</accession>
<keyword evidence="5" id="KW-0732">Signal</keyword>
<name>A0A348AEA8_9FIRM</name>
<feature type="domain" description="TonB-dependent receptor-like beta-barrel" evidence="11">
    <location>
        <begin position="3"/>
        <end position="179"/>
    </location>
</feature>
<keyword evidence="9 10" id="KW-0998">Cell outer membrane</keyword>
<dbReference type="EMBL" id="AP018449">
    <property type="protein sequence ID" value="BBB89406.1"/>
    <property type="molecule type" value="Genomic_DNA"/>
</dbReference>
<keyword evidence="4 10" id="KW-0812">Transmembrane</keyword>
<evidence type="ECO:0000313" key="13">
    <source>
        <dbReference type="Proteomes" id="UP000276437"/>
    </source>
</evidence>
<organism evidence="12 13">
    <name type="scientific">Methylomusa anaerophila</name>
    <dbReference type="NCBI Taxonomy" id="1930071"/>
    <lineage>
        <taxon>Bacteria</taxon>
        <taxon>Bacillati</taxon>
        <taxon>Bacillota</taxon>
        <taxon>Negativicutes</taxon>
        <taxon>Selenomonadales</taxon>
        <taxon>Sporomusaceae</taxon>
        <taxon>Methylomusa</taxon>
    </lineage>
</organism>
<dbReference type="PANTHER" id="PTHR30069">
    <property type="entry name" value="TONB-DEPENDENT OUTER MEMBRANE RECEPTOR"/>
    <property type="match status" value="1"/>
</dbReference>
<dbReference type="InterPro" id="IPR036942">
    <property type="entry name" value="Beta-barrel_TonB_sf"/>
</dbReference>
<dbReference type="GO" id="GO:0009279">
    <property type="term" value="C:cell outer membrane"/>
    <property type="evidence" value="ECO:0007669"/>
    <property type="project" value="UniProtKB-SubCell"/>
</dbReference>
<keyword evidence="8" id="KW-0675">Receptor</keyword>
<evidence type="ECO:0000256" key="2">
    <source>
        <dbReference type="ARBA" id="ARBA00022448"/>
    </source>
</evidence>
<dbReference type="OrthoDB" id="101167at2"/>
<evidence type="ECO:0000256" key="5">
    <source>
        <dbReference type="ARBA" id="ARBA00022729"/>
    </source>
</evidence>
<dbReference type="GO" id="GO:0044718">
    <property type="term" value="P:siderophore transmembrane transport"/>
    <property type="evidence" value="ECO:0007669"/>
    <property type="project" value="TreeGrafter"/>
</dbReference>
<dbReference type="GO" id="GO:0015344">
    <property type="term" value="F:siderophore uptake transmembrane transporter activity"/>
    <property type="evidence" value="ECO:0007669"/>
    <property type="project" value="TreeGrafter"/>
</dbReference>
<keyword evidence="2 10" id="KW-0813">Transport</keyword>
<evidence type="ECO:0000256" key="10">
    <source>
        <dbReference type="PROSITE-ProRule" id="PRU01360"/>
    </source>
</evidence>
<dbReference type="InterPro" id="IPR000531">
    <property type="entry name" value="Beta-barrel_TonB"/>
</dbReference>
<keyword evidence="13" id="KW-1185">Reference proteome</keyword>
<dbReference type="Gene3D" id="2.40.170.20">
    <property type="entry name" value="TonB-dependent receptor, beta-barrel domain"/>
    <property type="match status" value="1"/>
</dbReference>
<dbReference type="PROSITE" id="PS52016">
    <property type="entry name" value="TONB_DEPENDENT_REC_3"/>
    <property type="match status" value="1"/>
</dbReference>
<keyword evidence="6" id="KW-0798">TonB box</keyword>
<evidence type="ECO:0000313" key="12">
    <source>
        <dbReference type="EMBL" id="BBB89406.1"/>
    </source>
</evidence>
<evidence type="ECO:0000256" key="7">
    <source>
        <dbReference type="ARBA" id="ARBA00023136"/>
    </source>
</evidence>
<dbReference type="PANTHER" id="PTHR30069:SF29">
    <property type="entry name" value="HEMOGLOBIN AND HEMOGLOBIN-HAPTOGLOBIN-BINDING PROTEIN 1-RELATED"/>
    <property type="match status" value="1"/>
</dbReference>
<dbReference type="KEGG" id="mana:MAMMFC1_00039"/>
<evidence type="ECO:0000259" key="11">
    <source>
        <dbReference type="Pfam" id="PF00593"/>
    </source>
</evidence>
<proteinExistence type="inferred from homology"/>
<comment type="subcellular location">
    <subcellularLocation>
        <location evidence="1 10">Cell outer membrane</location>
        <topology evidence="1 10">Multi-pass membrane protein</topology>
    </subcellularLocation>
</comment>
<evidence type="ECO:0000256" key="9">
    <source>
        <dbReference type="ARBA" id="ARBA00023237"/>
    </source>
</evidence>
<evidence type="ECO:0000256" key="3">
    <source>
        <dbReference type="ARBA" id="ARBA00022452"/>
    </source>
</evidence>